<dbReference type="GO" id="GO:0005634">
    <property type="term" value="C:nucleus"/>
    <property type="evidence" value="ECO:0007669"/>
    <property type="project" value="TreeGrafter"/>
</dbReference>
<feature type="region of interest" description="Disordered" evidence="2">
    <location>
        <begin position="24"/>
        <end position="43"/>
    </location>
</feature>
<accession>A0A371GJ79</accession>
<evidence type="ECO:0000313" key="4">
    <source>
        <dbReference type="EMBL" id="RDX90570.1"/>
    </source>
</evidence>
<dbReference type="GO" id="GO:0009740">
    <property type="term" value="P:gibberellic acid mediated signaling pathway"/>
    <property type="evidence" value="ECO:0007669"/>
    <property type="project" value="TreeGrafter"/>
</dbReference>
<gene>
    <name evidence="4" type="primary">ZFP6</name>
    <name evidence="4" type="ORF">CR513_27549</name>
</gene>
<feature type="domain" description="C2H2-type" evidence="3">
    <location>
        <begin position="48"/>
        <end position="75"/>
    </location>
</feature>
<dbReference type="EMBL" id="QJKJ01005362">
    <property type="protein sequence ID" value="RDX90570.1"/>
    <property type="molecule type" value="Genomic_DNA"/>
</dbReference>
<feature type="non-terminal residue" evidence="4">
    <location>
        <position position="1"/>
    </location>
</feature>
<dbReference type="OrthoDB" id="772256at2759"/>
<dbReference type="AlphaFoldDB" id="A0A371GJ79"/>
<dbReference type="SUPFAM" id="SSF57667">
    <property type="entry name" value="beta-beta-alpha zinc fingers"/>
    <property type="match status" value="1"/>
</dbReference>
<dbReference type="GO" id="GO:0000976">
    <property type="term" value="F:transcription cis-regulatory region binding"/>
    <property type="evidence" value="ECO:0007669"/>
    <property type="project" value="TreeGrafter"/>
</dbReference>
<comment type="caution">
    <text evidence="4">The sequence shown here is derived from an EMBL/GenBank/DDBJ whole genome shotgun (WGS) entry which is preliminary data.</text>
</comment>
<evidence type="ECO:0000256" key="1">
    <source>
        <dbReference type="PROSITE-ProRule" id="PRU00042"/>
    </source>
</evidence>
<evidence type="ECO:0000313" key="5">
    <source>
        <dbReference type="Proteomes" id="UP000257109"/>
    </source>
</evidence>
<dbReference type="PANTHER" id="PTHR46353:SF23">
    <property type="entry name" value="C2H2 ZINC FINGER-CONTAINING PROTEIN-RELATED"/>
    <property type="match status" value="1"/>
</dbReference>
<dbReference type="GO" id="GO:0009736">
    <property type="term" value="P:cytokinin-activated signaling pathway"/>
    <property type="evidence" value="ECO:0007669"/>
    <property type="project" value="TreeGrafter"/>
</dbReference>
<dbReference type="InterPro" id="IPR013087">
    <property type="entry name" value="Znf_C2H2_type"/>
</dbReference>
<evidence type="ECO:0000256" key="2">
    <source>
        <dbReference type="SAM" id="MobiDB-lite"/>
    </source>
</evidence>
<dbReference type="Pfam" id="PF13912">
    <property type="entry name" value="zf-C2H2_6"/>
    <property type="match status" value="1"/>
</dbReference>
<sequence>MSSPSNKKPSSSFSSSPPSLLKLFGFPLTTTSSDEAPGDNDGNHGKKIECPFCHREFQNLQALGGHQNAHRRERQMARLAQIEYTSLQQRSQIFQALTPLVVAQGSSPTSNFSGATQFCITLESSQKLLVAEPPGMRHRNISPIVQVPVVGVDVDDNIDLELRLATSSKESGM</sequence>
<dbReference type="InterPro" id="IPR044299">
    <property type="entry name" value="GIS3/ZFP5/ZFP6"/>
</dbReference>
<dbReference type="GO" id="GO:0008270">
    <property type="term" value="F:zinc ion binding"/>
    <property type="evidence" value="ECO:0007669"/>
    <property type="project" value="UniProtKB-KW"/>
</dbReference>
<reference evidence="4" key="1">
    <citation type="submission" date="2018-05" db="EMBL/GenBank/DDBJ databases">
        <title>Draft genome of Mucuna pruriens seed.</title>
        <authorList>
            <person name="Nnadi N.E."/>
            <person name="Vos R."/>
            <person name="Hasami M.H."/>
            <person name="Devisetty U.K."/>
            <person name="Aguiy J.C."/>
        </authorList>
    </citation>
    <scope>NUCLEOTIDE SEQUENCE [LARGE SCALE GENOMIC DNA]</scope>
    <source>
        <strain evidence="4">JCA_2017</strain>
    </source>
</reference>
<evidence type="ECO:0000259" key="3">
    <source>
        <dbReference type="PROSITE" id="PS50157"/>
    </source>
</evidence>
<proteinExistence type="predicted"/>
<keyword evidence="5" id="KW-1185">Reference proteome</keyword>
<keyword evidence="1" id="KW-0862">Zinc</keyword>
<keyword evidence="1" id="KW-0479">Metal-binding</keyword>
<dbReference type="InterPro" id="IPR036236">
    <property type="entry name" value="Znf_C2H2_sf"/>
</dbReference>
<dbReference type="PANTHER" id="PTHR46353">
    <property type="entry name" value="ZINC FINGER PROTEIN 5"/>
    <property type="match status" value="1"/>
</dbReference>
<dbReference type="PROSITE" id="PS00028">
    <property type="entry name" value="ZINC_FINGER_C2H2_1"/>
    <property type="match status" value="1"/>
</dbReference>
<dbReference type="GO" id="GO:0010090">
    <property type="term" value="P:trichome morphogenesis"/>
    <property type="evidence" value="ECO:0007669"/>
    <property type="project" value="InterPro"/>
</dbReference>
<dbReference type="PROSITE" id="PS50157">
    <property type="entry name" value="ZINC_FINGER_C2H2_2"/>
    <property type="match status" value="1"/>
</dbReference>
<protein>
    <submittedName>
        <fullName evidence="4">Zinc finger protein 6</fullName>
    </submittedName>
</protein>
<dbReference type="Proteomes" id="UP000257109">
    <property type="component" value="Unassembled WGS sequence"/>
</dbReference>
<name>A0A371GJ79_MUCPR</name>
<dbReference type="STRING" id="157652.A0A371GJ79"/>
<dbReference type="GO" id="GO:0003700">
    <property type="term" value="F:DNA-binding transcription factor activity"/>
    <property type="evidence" value="ECO:0007669"/>
    <property type="project" value="TreeGrafter"/>
</dbReference>
<organism evidence="4 5">
    <name type="scientific">Mucuna pruriens</name>
    <name type="common">Velvet bean</name>
    <name type="synonym">Dolichos pruriens</name>
    <dbReference type="NCBI Taxonomy" id="157652"/>
    <lineage>
        <taxon>Eukaryota</taxon>
        <taxon>Viridiplantae</taxon>
        <taxon>Streptophyta</taxon>
        <taxon>Embryophyta</taxon>
        <taxon>Tracheophyta</taxon>
        <taxon>Spermatophyta</taxon>
        <taxon>Magnoliopsida</taxon>
        <taxon>eudicotyledons</taxon>
        <taxon>Gunneridae</taxon>
        <taxon>Pentapetalae</taxon>
        <taxon>rosids</taxon>
        <taxon>fabids</taxon>
        <taxon>Fabales</taxon>
        <taxon>Fabaceae</taxon>
        <taxon>Papilionoideae</taxon>
        <taxon>50 kb inversion clade</taxon>
        <taxon>NPAAA clade</taxon>
        <taxon>indigoferoid/millettioid clade</taxon>
        <taxon>Phaseoleae</taxon>
        <taxon>Mucuna</taxon>
    </lineage>
</organism>
<keyword evidence="1" id="KW-0863">Zinc-finger</keyword>